<dbReference type="InterPro" id="IPR043504">
    <property type="entry name" value="Peptidase_S1_PA_chymotrypsin"/>
</dbReference>
<comment type="caution">
    <text evidence="5">The sequence shown here is derived from an EMBL/GenBank/DDBJ whole genome shotgun (WGS) entry which is preliminary data.</text>
</comment>
<dbReference type="Gene3D" id="2.40.10.10">
    <property type="entry name" value="Trypsin-like serine proteases"/>
    <property type="match status" value="1"/>
</dbReference>
<reference evidence="5 6" key="1">
    <citation type="submission" date="2024-06" db="EMBL/GenBank/DDBJ databases">
        <title>A chromosome-level genome assembly of beet webworm, Loxostege sticticalis.</title>
        <authorList>
            <person name="Zhang Y."/>
        </authorList>
    </citation>
    <scope>NUCLEOTIDE SEQUENCE [LARGE SCALE GENOMIC DNA]</scope>
    <source>
        <strain evidence="5">AQ028</strain>
        <tissue evidence="5">Male pupae</tissue>
    </source>
</reference>
<protein>
    <recommendedName>
        <fullName evidence="4">Peptidase S1 domain-containing protein</fullName>
    </recommendedName>
</protein>
<evidence type="ECO:0000256" key="3">
    <source>
        <dbReference type="SAM" id="SignalP"/>
    </source>
</evidence>
<keyword evidence="3" id="KW-0732">Signal</keyword>
<dbReference type="Pfam" id="PF00089">
    <property type="entry name" value="Trypsin"/>
    <property type="match status" value="1"/>
</dbReference>
<feature type="compositionally biased region" description="Basic and acidic residues" evidence="2">
    <location>
        <begin position="173"/>
        <end position="187"/>
    </location>
</feature>
<evidence type="ECO:0000259" key="4">
    <source>
        <dbReference type="PROSITE" id="PS50240"/>
    </source>
</evidence>
<gene>
    <name evidence="5" type="ORF">ABMA28_004071</name>
</gene>
<feature type="region of interest" description="Disordered" evidence="2">
    <location>
        <begin position="399"/>
        <end position="480"/>
    </location>
</feature>
<dbReference type="SUPFAM" id="SSF50494">
    <property type="entry name" value="Trypsin-like serine proteases"/>
    <property type="match status" value="1"/>
</dbReference>
<feature type="domain" description="Peptidase S1" evidence="4">
    <location>
        <begin position="549"/>
        <end position="771"/>
    </location>
</feature>
<keyword evidence="1" id="KW-1015">Disulfide bond</keyword>
<feature type="region of interest" description="Disordered" evidence="2">
    <location>
        <begin position="160"/>
        <end position="187"/>
    </location>
</feature>
<evidence type="ECO:0000313" key="6">
    <source>
        <dbReference type="Proteomes" id="UP001549921"/>
    </source>
</evidence>
<sequence length="776" mass="87014">MRTKILICLFVLSKTTLAQINGEFWWLSDKVAKLTGNEPSPPKFEQLSEFDTDESAKIIFREGPLPSTEDRTESDKSNINSLEFNSIVWPDDKTLTKKSAASYPNRKPNRFTFVSSLNPVTTTTQKVISKPTEDVFLFKFPEDDNFIEYPLKTDLQELSTSQNSISNSMAKPTSKDDSKDEPTTENIIKEKNETRDFFSFQFPKDDNLLWIHANTTEAPKATVAHIDDNENVFNNETSLIGININSESICSFIKKNDCYRKNGIIYNQEKFRFKKPIGGLSHLVCCILPLPTESSKIYFPDSSEMQSRRYRRSNIPESAYPPMAQRDFLLRQRFRPQNVKPTTSHPRVVTASDDDYVDPYWNIKSSNLKKPGTHSSQKQDCDDPDYVEDYVVELPRPGLVGLYSDNPPRQSWSSDSHKPSYGVSFDDSDEDDGTSFGYSTVDPRRSTSKAPKRGRPVKLTTSSPEDTTYDPEGQTVSFQSSPNFQVLQGFKLLNLGRNKNKFYSKNTRRSTTEGSVESDSAESIKIDSGVADDIQQVFENCGKTAIHQVDTGRNDKQFGEAASGSHPWMALVVLTRKPQAILCYATIVHPRAAVTAGDCVYGRTAAKEITLLAGLWNINDRSRAQSRFVTATLHPQYRPKILAHDLALLHWKTPLKLNANIQPACLGSPRSGDDCMFYGWGGFDQGIRSKARWQRASILPEEDCAARLSKSLDLPDDGFCATVQSRGTVTGIGGPLICDVDGRKATSGVSVWRDNALVLIPAHDWIVRAFEDLGIE</sequence>
<feature type="compositionally biased region" description="Basic residues" evidence="2">
    <location>
        <begin position="446"/>
        <end position="456"/>
    </location>
</feature>
<name>A0ABD0SU22_LOXSC</name>
<dbReference type="PANTHER" id="PTHR24252:SF7">
    <property type="entry name" value="HYALIN"/>
    <property type="match status" value="1"/>
</dbReference>
<evidence type="ECO:0000313" key="5">
    <source>
        <dbReference type="EMBL" id="KAL0829248.1"/>
    </source>
</evidence>
<feature type="chain" id="PRO_5044765926" description="Peptidase S1 domain-containing protein" evidence="3">
    <location>
        <begin position="19"/>
        <end position="776"/>
    </location>
</feature>
<feature type="compositionally biased region" description="Polar residues" evidence="2">
    <location>
        <begin position="160"/>
        <end position="171"/>
    </location>
</feature>
<dbReference type="EMBL" id="JBEDNZ010000015">
    <property type="protein sequence ID" value="KAL0829248.1"/>
    <property type="molecule type" value="Genomic_DNA"/>
</dbReference>
<feature type="signal peptide" evidence="3">
    <location>
        <begin position="1"/>
        <end position="18"/>
    </location>
</feature>
<dbReference type="PROSITE" id="PS50240">
    <property type="entry name" value="TRYPSIN_DOM"/>
    <property type="match status" value="1"/>
</dbReference>
<dbReference type="PANTHER" id="PTHR24252">
    <property type="entry name" value="ACROSIN-RELATED"/>
    <property type="match status" value="1"/>
</dbReference>
<dbReference type="InterPro" id="IPR001254">
    <property type="entry name" value="Trypsin_dom"/>
</dbReference>
<organism evidence="5 6">
    <name type="scientific">Loxostege sticticalis</name>
    <name type="common">Beet webworm moth</name>
    <dbReference type="NCBI Taxonomy" id="481309"/>
    <lineage>
        <taxon>Eukaryota</taxon>
        <taxon>Metazoa</taxon>
        <taxon>Ecdysozoa</taxon>
        <taxon>Arthropoda</taxon>
        <taxon>Hexapoda</taxon>
        <taxon>Insecta</taxon>
        <taxon>Pterygota</taxon>
        <taxon>Neoptera</taxon>
        <taxon>Endopterygota</taxon>
        <taxon>Lepidoptera</taxon>
        <taxon>Glossata</taxon>
        <taxon>Ditrysia</taxon>
        <taxon>Pyraloidea</taxon>
        <taxon>Crambidae</taxon>
        <taxon>Pyraustinae</taxon>
        <taxon>Loxostege</taxon>
    </lineage>
</organism>
<evidence type="ECO:0000256" key="2">
    <source>
        <dbReference type="SAM" id="MobiDB-lite"/>
    </source>
</evidence>
<dbReference type="SMART" id="SM00020">
    <property type="entry name" value="Tryp_SPc"/>
    <property type="match status" value="1"/>
</dbReference>
<dbReference type="Proteomes" id="UP001549921">
    <property type="component" value="Unassembled WGS sequence"/>
</dbReference>
<dbReference type="AlphaFoldDB" id="A0ABD0SU22"/>
<accession>A0ABD0SU22</accession>
<proteinExistence type="predicted"/>
<dbReference type="InterPro" id="IPR009003">
    <property type="entry name" value="Peptidase_S1_PA"/>
</dbReference>
<evidence type="ECO:0000256" key="1">
    <source>
        <dbReference type="ARBA" id="ARBA00023157"/>
    </source>
</evidence>